<dbReference type="Gene3D" id="1.10.10.10">
    <property type="entry name" value="Winged helix-like DNA-binding domain superfamily/Winged helix DNA-binding domain"/>
    <property type="match status" value="1"/>
</dbReference>
<accession>A0A1H9RLT5</accession>
<gene>
    <name evidence="1" type="ORF">SAMN02982919_02924</name>
</gene>
<name>A0A1H9RLT5_9BURK</name>
<dbReference type="InterPro" id="IPR036388">
    <property type="entry name" value="WH-like_DNA-bd_sf"/>
</dbReference>
<evidence type="ECO:0008006" key="3">
    <source>
        <dbReference type="Google" id="ProtNLM"/>
    </source>
</evidence>
<dbReference type="Proteomes" id="UP000199766">
    <property type="component" value="Unassembled WGS sequence"/>
</dbReference>
<dbReference type="SUPFAM" id="SSF46785">
    <property type="entry name" value="Winged helix' DNA-binding domain"/>
    <property type="match status" value="1"/>
</dbReference>
<proteinExistence type="predicted"/>
<evidence type="ECO:0000313" key="1">
    <source>
        <dbReference type="EMBL" id="SER73821.1"/>
    </source>
</evidence>
<keyword evidence="2" id="KW-1185">Reference proteome</keyword>
<dbReference type="EMBL" id="FOGD01000013">
    <property type="protein sequence ID" value="SER73821.1"/>
    <property type="molecule type" value="Genomic_DNA"/>
</dbReference>
<organism evidence="1 2">
    <name type="scientific">Giesbergeria anulus</name>
    <dbReference type="NCBI Taxonomy" id="180197"/>
    <lineage>
        <taxon>Bacteria</taxon>
        <taxon>Pseudomonadati</taxon>
        <taxon>Pseudomonadota</taxon>
        <taxon>Betaproteobacteria</taxon>
        <taxon>Burkholderiales</taxon>
        <taxon>Comamonadaceae</taxon>
        <taxon>Giesbergeria</taxon>
    </lineage>
</organism>
<evidence type="ECO:0000313" key="2">
    <source>
        <dbReference type="Proteomes" id="UP000199766"/>
    </source>
</evidence>
<reference evidence="1 2" key="1">
    <citation type="submission" date="2016-10" db="EMBL/GenBank/DDBJ databases">
        <authorList>
            <person name="de Groot N.N."/>
        </authorList>
    </citation>
    <scope>NUCLEOTIDE SEQUENCE [LARGE SCALE GENOMIC DNA]</scope>
    <source>
        <strain evidence="1 2">ATCC 35958</strain>
    </source>
</reference>
<dbReference type="InterPro" id="IPR036390">
    <property type="entry name" value="WH_DNA-bd_sf"/>
</dbReference>
<dbReference type="AlphaFoldDB" id="A0A1H9RLT5"/>
<sequence>MWHIVARKFAIRKVPIMCYLLTAAAINFNAPGLKSAAKHVLIVLAHHVNSKSSSPTCWPAVERIAQMSGMSPRAAQYALRTLENLGLVRVQHRLGTSPRYTITLPGAASAESAPTAAEFAPPPLQNLHPNKEVEFIKNTNTAHTASPVPVPPPRPAPPPAAPLCVPEELKTIEPQMLEEFAVVRKTKKKAPMPTRTEAQDLAEQAQRAGLTVAQAVRLCIVKGWARFEAAWVQDRRSAQQDAAVPSKPVETWKPETVNASPIPDEVRKRWAEMRAEIAGRTGIIRPLAHGV</sequence>
<protein>
    <recommendedName>
        <fullName evidence="3">Helix-turn-helix domain-containing protein</fullName>
    </recommendedName>
</protein>